<dbReference type="EMBL" id="JBHSHD010000017">
    <property type="protein sequence ID" value="MFC4822442.1"/>
    <property type="molecule type" value="Genomic_DNA"/>
</dbReference>
<organism evidence="2 3">
    <name type="scientific">Dokdonella ginsengisoli</name>
    <dbReference type="NCBI Taxonomy" id="363846"/>
    <lineage>
        <taxon>Bacteria</taxon>
        <taxon>Pseudomonadati</taxon>
        <taxon>Pseudomonadota</taxon>
        <taxon>Gammaproteobacteria</taxon>
        <taxon>Lysobacterales</taxon>
        <taxon>Rhodanobacteraceae</taxon>
        <taxon>Dokdonella</taxon>
    </lineage>
</organism>
<feature type="chain" id="PRO_5046713583" evidence="1">
    <location>
        <begin position="23"/>
        <end position="253"/>
    </location>
</feature>
<name>A0ABV9QZW4_9GAMM</name>
<proteinExistence type="predicted"/>
<evidence type="ECO:0000256" key="1">
    <source>
        <dbReference type="SAM" id="SignalP"/>
    </source>
</evidence>
<gene>
    <name evidence="2" type="ORF">ACFO6Q_19125</name>
</gene>
<evidence type="ECO:0000313" key="2">
    <source>
        <dbReference type="EMBL" id="MFC4822442.1"/>
    </source>
</evidence>
<reference evidence="3" key="1">
    <citation type="journal article" date="2019" name="Int. J. Syst. Evol. Microbiol.">
        <title>The Global Catalogue of Microorganisms (GCM) 10K type strain sequencing project: providing services to taxonomists for standard genome sequencing and annotation.</title>
        <authorList>
            <consortium name="The Broad Institute Genomics Platform"/>
            <consortium name="The Broad Institute Genome Sequencing Center for Infectious Disease"/>
            <person name="Wu L."/>
            <person name="Ma J."/>
        </authorList>
    </citation>
    <scope>NUCLEOTIDE SEQUENCE [LARGE SCALE GENOMIC DNA]</scope>
    <source>
        <strain evidence="3">CCUG 30340</strain>
    </source>
</reference>
<comment type="caution">
    <text evidence="2">The sequence shown here is derived from an EMBL/GenBank/DDBJ whole genome shotgun (WGS) entry which is preliminary data.</text>
</comment>
<evidence type="ECO:0000313" key="3">
    <source>
        <dbReference type="Proteomes" id="UP001595886"/>
    </source>
</evidence>
<protein>
    <submittedName>
        <fullName evidence="2">Uncharacterized protein</fullName>
    </submittedName>
</protein>
<accession>A0ABV9QZW4</accession>
<keyword evidence="1" id="KW-0732">Signal</keyword>
<dbReference type="RefSeq" id="WP_380022742.1">
    <property type="nucleotide sequence ID" value="NZ_JBHSHD010000017.1"/>
</dbReference>
<feature type="signal peptide" evidence="1">
    <location>
        <begin position="1"/>
        <end position="22"/>
    </location>
</feature>
<sequence length="253" mass="24757">MRSRACVALTPALLLIGSVAAAAGISLPPGSRLDLNGGAAALAAQDLRIDGALTLGSGSVLDLASLRLGAGGQADLGSGVVELGGDWENRGSLAAGSSRVRFVDGPADSALLGSTTFASASFVSATGKRYRFESGSTQSVAAQLDILGTGAPVQIDVTQPGSVAFLDLLPSGTQSIANVGVSDVHAIGQALAPNQTNQGGRGNDTGWFGNGGGPIGQAVSVPSSSPGGLALFALTLLGAALLAFRRFASAGAS</sequence>
<keyword evidence="3" id="KW-1185">Reference proteome</keyword>
<dbReference type="Proteomes" id="UP001595886">
    <property type="component" value="Unassembled WGS sequence"/>
</dbReference>